<keyword evidence="8" id="KW-1185">Reference proteome</keyword>
<sequence>MKRQQSPDCITNERLGDAAQNFHPVSTVKTNKGAEDNREGVHKPAQILSHPLNILLVGPRRTGKSSTGNTLLGREPVFDTRGGGASTSASGIAAGRHLTVVDAQGWGLSEDIVPKEDKVELLRALSLFGLAGPHVVLLVIPLLDFTESEGRAAGGRDG</sequence>
<evidence type="ECO:0000256" key="4">
    <source>
        <dbReference type="SAM" id="MobiDB-lite"/>
    </source>
</evidence>
<name>H2RKG6_TAKRU</name>
<feature type="region of interest" description="Disordered" evidence="4">
    <location>
        <begin position="58"/>
        <end position="84"/>
    </location>
</feature>
<feature type="domain" description="AIG1-type G" evidence="6">
    <location>
        <begin position="52"/>
        <end position="152"/>
    </location>
</feature>
<reference evidence="7" key="3">
    <citation type="submission" date="2025-09" db="UniProtKB">
        <authorList>
            <consortium name="Ensembl"/>
        </authorList>
    </citation>
    <scope>IDENTIFICATION</scope>
</reference>
<proteinExistence type="inferred from homology"/>
<dbReference type="HOGENOM" id="CLU_010468_2_1_1"/>
<keyword evidence="3" id="KW-0342">GTP-binding</keyword>
<evidence type="ECO:0000313" key="7">
    <source>
        <dbReference type="Ensembl" id="ENSTRUP00000000629.3"/>
    </source>
</evidence>
<dbReference type="InterPro" id="IPR027417">
    <property type="entry name" value="P-loop_NTPase"/>
</dbReference>
<dbReference type="Ensembl" id="ENSTRUT00000000632.3">
    <property type="protein sequence ID" value="ENSTRUP00000000629.3"/>
    <property type="gene ID" value="ENSTRUG00000000285.3"/>
</dbReference>
<organism evidence="7 8">
    <name type="scientific">Takifugu rubripes</name>
    <name type="common">Japanese pufferfish</name>
    <name type="synonym">Fugu rubripes</name>
    <dbReference type="NCBI Taxonomy" id="31033"/>
    <lineage>
        <taxon>Eukaryota</taxon>
        <taxon>Metazoa</taxon>
        <taxon>Chordata</taxon>
        <taxon>Craniata</taxon>
        <taxon>Vertebrata</taxon>
        <taxon>Euteleostomi</taxon>
        <taxon>Actinopterygii</taxon>
        <taxon>Neopterygii</taxon>
        <taxon>Teleostei</taxon>
        <taxon>Neoteleostei</taxon>
        <taxon>Acanthomorphata</taxon>
        <taxon>Eupercaria</taxon>
        <taxon>Tetraodontiformes</taxon>
        <taxon>Tetradontoidea</taxon>
        <taxon>Tetraodontidae</taxon>
        <taxon>Takifugu</taxon>
    </lineage>
</organism>
<dbReference type="SUPFAM" id="SSF52540">
    <property type="entry name" value="P-loop containing nucleoside triphosphate hydrolases"/>
    <property type="match status" value="1"/>
</dbReference>
<dbReference type="Gene3D" id="3.40.50.300">
    <property type="entry name" value="P-loop containing nucleotide triphosphate hydrolases"/>
    <property type="match status" value="1"/>
</dbReference>
<evidence type="ECO:0000259" key="6">
    <source>
        <dbReference type="Pfam" id="PF04548"/>
    </source>
</evidence>
<keyword evidence="5" id="KW-1133">Transmembrane helix</keyword>
<evidence type="ECO:0000256" key="3">
    <source>
        <dbReference type="ARBA" id="ARBA00023134"/>
    </source>
</evidence>
<reference evidence="7 8" key="1">
    <citation type="journal article" date="2011" name="Genome Biol. Evol.">
        <title>Integration of the genetic map and genome assembly of fugu facilitates insights into distinct features of genome evolution in teleosts and mammals.</title>
        <authorList>
            <person name="Kai W."/>
            <person name="Kikuchi K."/>
            <person name="Tohari S."/>
            <person name="Chew A.K."/>
            <person name="Tay A."/>
            <person name="Fujiwara A."/>
            <person name="Hosoya S."/>
            <person name="Suetake H."/>
            <person name="Naruse K."/>
            <person name="Brenner S."/>
            <person name="Suzuki Y."/>
            <person name="Venkatesh B."/>
        </authorList>
    </citation>
    <scope>NUCLEOTIDE SEQUENCE [LARGE SCALE GENOMIC DNA]</scope>
</reference>
<keyword evidence="5" id="KW-0472">Membrane</keyword>
<dbReference type="InterPro" id="IPR006703">
    <property type="entry name" value="G_AIG1"/>
</dbReference>
<dbReference type="Proteomes" id="UP000005226">
    <property type="component" value="Chromosome 22"/>
</dbReference>
<feature type="transmembrane region" description="Helical" evidence="5">
    <location>
        <begin position="124"/>
        <end position="143"/>
    </location>
</feature>
<evidence type="ECO:0000313" key="8">
    <source>
        <dbReference type="Proteomes" id="UP000005226"/>
    </source>
</evidence>
<accession>H2RKG6</accession>
<protein>
    <recommendedName>
        <fullName evidence="6">AIG1-type G domain-containing protein</fullName>
    </recommendedName>
</protein>
<dbReference type="InterPro" id="IPR045058">
    <property type="entry name" value="GIMA/IAN/Toc"/>
</dbReference>
<dbReference type="GO" id="GO:0005525">
    <property type="term" value="F:GTP binding"/>
    <property type="evidence" value="ECO:0007669"/>
    <property type="project" value="UniProtKB-KW"/>
</dbReference>
<evidence type="ECO:0000256" key="1">
    <source>
        <dbReference type="ARBA" id="ARBA00008535"/>
    </source>
</evidence>
<dbReference type="Pfam" id="PF04548">
    <property type="entry name" value="AIG1"/>
    <property type="match status" value="1"/>
</dbReference>
<keyword evidence="5" id="KW-0812">Transmembrane</keyword>
<evidence type="ECO:0000256" key="2">
    <source>
        <dbReference type="ARBA" id="ARBA00022741"/>
    </source>
</evidence>
<dbReference type="GeneTree" id="ENSGT00990000206484"/>
<reference evidence="7" key="2">
    <citation type="submission" date="2025-08" db="UniProtKB">
        <authorList>
            <consortium name="Ensembl"/>
        </authorList>
    </citation>
    <scope>IDENTIFICATION</scope>
</reference>
<dbReference type="PANTHER" id="PTHR10903:SF107">
    <property type="entry name" value="GTPASE IMAP FAMILY MEMBER 4-LIKE-RELATED"/>
    <property type="match status" value="1"/>
</dbReference>
<keyword evidence="2" id="KW-0547">Nucleotide-binding</keyword>
<evidence type="ECO:0000256" key="5">
    <source>
        <dbReference type="SAM" id="Phobius"/>
    </source>
</evidence>
<dbReference type="AlphaFoldDB" id="H2RKG6"/>
<dbReference type="InParanoid" id="H2RKG6"/>
<dbReference type="PANTHER" id="PTHR10903">
    <property type="entry name" value="GTPASE, IMAP FAMILY MEMBER-RELATED"/>
    <property type="match status" value="1"/>
</dbReference>
<comment type="similarity">
    <text evidence="1">Belongs to the TRAFAC class TrmE-Era-EngA-EngB-Septin-like GTPase superfamily. AIG1/Toc34/Toc159-like paraseptin GTPase family. IAN subfamily.</text>
</comment>